<dbReference type="Proteomes" id="UP001439875">
    <property type="component" value="Unassembled WGS sequence"/>
</dbReference>
<gene>
    <name evidence="1" type="ORF">WMO40_19475</name>
</gene>
<name>A0ACC6SG65_9BACI</name>
<dbReference type="EMBL" id="JBBMEW010000023">
    <property type="protein sequence ID" value="MEQ2528861.1"/>
    <property type="molecule type" value="Genomic_DNA"/>
</dbReference>
<comment type="caution">
    <text evidence="1">The sequence shown here is derived from an EMBL/GenBank/DDBJ whole genome shotgun (WGS) entry which is preliminary data.</text>
</comment>
<reference evidence="1" key="1">
    <citation type="submission" date="2024-03" db="EMBL/GenBank/DDBJ databases">
        <title>Human intestinal bacterial collection.</title>
        <authorList>
            <person name="Pauvert C."/>
            <person name="Hitch T.C.A."/>
            <person name="Clavel T."/>
        </authorList>
    </citation>
    <scope>NUCLEOTIDE SEQUENCE</scope>
    <source>
        <strain evidence="1">CLA-AA-H227</strain>
    </source>
</reference>
<protein>
    <submittedName>
        <fullName evidence="1">TniQ family protein</fullName>
    </submittedName>
</protein>
<accession>A0ACC6SG65</accession>
<proteinExistence type="predicted"/>
<evidence type="ECO:0000313" key="1">
    <source>
        <dbReference type="EMBL" id="MEQ2528861.1"/>
    </source>
</evidence>
<sequence>MSNIIGRMKDTNSQISSLIRTRSVLYSLEPLGIGTPFVESLSSYMSRLSNIHNLKVSSLIREVVSPILENPSLRKEVQLGTISGGITSRYINENSIVTQDYLRAFEILTCQKNIQYTTMLNWKGLFPKNVRNKYRRWCPSCLNQMKYNSEILYEPLLWSLKDIKKCDIHETKLVETCPGCKKKLGHLHAKYQVGYCQHCGFWLGECIKHIERDTISEEERFIINNYKELIEFAPTLSWYPNKLFSSFLLNKIKNELGFSSKRELVRFLDYNYETALQWINGENIPSSQTLLRISKRLNTTLYKLIYNEHLEIAPTYKKSEGDECSKNIPLKEVEQRLKDAIDSEEIISLYRIAKDFCFRVQTAEKHFPLLCGELKTRYKIYKSKQRLDRKIEIETKLHDCLNKEIPISLISFSKEHGIPIKEAKRYYPSLCDKVIQRYKEYLFISKKNRYEKLKIELEMIIFDLHKRGIHPSKWEIAKRMKEPQYLSFDKNIIKIYEQIIDTLEY</sequence>
<keyword evidence="2" id="KW-1185">Reference proteome</keyword>
<evidence type="ECO:0000313" key="2">
    <source>
        <dbReference type="Proteomes" id="UP001439875"/>
    </source>
</evidence>
<organism evidence="1 2">
    <name type="scientific">Robertmurraya yapensis</name>
    <name type="common">ex Hitch et al 2024</name>
    <dbReference type="NCBI Taxonomy" id="3133160"/>
    <lineage>
        <taxon>Bacteria</taxon>
        <taxon>Bacillati</taxon>
        <taxon>Bacillota</taxon>
        <taxon>Bacilli</taxon>
        <taxon>Bacillales</taxon>
        <taxon>Bacillaceae</taxon>
        <taxon>Robertmurraya</taxon>
    </lineage>
</organism>